<evidence type="ECO:0000256" key="1">
    <source>
        <dbReference type="SAM" id="Phobius"/>
    </source>
</evidence>
<dbReference type="SUPFAM" id="SSF103481">
    <property type="entry name" value="Multidrug resistance efflux transporter EmrE"/>
    <property type="match status" value="1"/>
</dbReference>
<dbReference type="EMBL" id="PP542043">
    <property type="protein sequence ID" value="XDO02131.1"/>
    <property type="molecule type" value="Genomic_DNA"/>
</dbReference>
<evidence type="ECO:0000313" key="3">
    <source>
        <dbReference type="EMBL" id="XDO02131.1"/>
    </source>
</evidence>
<dbReference type="Gene3D" id="1.10.3730.20">
    <property type="match status" value="1"/>
</dbReference>
<feature type="transmembrane region" description="Helical" evidence="1">
    <location>
        <begin position="121"/>
        <end position="137"/>
    </location>
</feature>
<dbReference type="InterPro" id="IPR000620">
    <property type="entry name" value="EamA_dom"/>
</dbReference>
<proteinExistence type="predicted"/>
<evidence type="ECO:0000259" key="2">
    <source>
        <dbReference type="Pfam" id="PF00892"/>
    </source>
</evidence>
<keyword evidence="1" id="KW-0472">Membrane</keyword>
<feature type="domain" description="EamA" evidence="2">
    <location>
        <begin position="4"/>
        <end position="137"/>
    </location>
</feature>
<protein>
    <recommendedName>
        <fullName evidence="2">EamA domain-containing protein</fullName>
    </recommendedName>
</protein>
<keyword evidence="1" id="KW-1133">Transmembrane helix</keyword>
<keyword evidence="1" id="KW-0812">Transmembrane</keyword>
<feature type="transmembrane region" description="Helical" evidence="1">
    <location>
        <begin position="30"/>
        <end position="51"/>
    </location>
</feature>
<accession>A0AB39JEM1</accession>
<feature type="transmembrane region" description="Helical" evidence="1">
    <location>
        <begin position="94"/>
        <end position="115"/>
    </location>
</feature>
<gene>
    <name evidence="3" type="ORF">FloV-SA2_00312</name>
</gene>
<sequence>MLYYSIISAIIYGITGMIDTVLVKNNNIHVVFVIKQFIHLLAGIIIFLFFFKQHFLSIDIKLKDKIFIFITSFLGTIATFLFLFTLSKTNNKQITFCIVYALPIVIYTILNYLIYNKDLNNIQIFGTILICIGLILIEKYNNI</sequence>
<feature type="transmembrane region" description="Helical" evidence="1">
    <location>
        <begin position="6"/>
        <end position="23"/>
    </location>
</feature>
<dbReference type="InterPro" id="IPR037185">
    <property type="entry name" value="EmrE-like"/>
</dbReference>
<organism evidence="3">
    <name type="scientific">Florenciella sp. virus SA2</name>
    <dbReference type="NCBI Taxonomy" id="3240092"/>
    <lineage>
        <taxon>Viruses</taxon>
    </lineage>
</organism>
<feature type="transmembrane region" description="Helical" evidence="1">
    <location>
        <begin position="66"/>
        <end position="87"/>
    </location>
</feature>
<dbReference type="Pfam" id="PF00892">
    <property type="entry name" value="EamA"/>
    <property type="match status" value="1"/>
</dbReference>
<reference evidence="3" key="1">
    <citation type="submission" date="2024-03" db="EMBL/GenBank/DDBJ databases">
        <title>Eukaryotic viruses encode the ribosomal protein eL40.</title>
        <authorList>
            <person name="Thomy J."/>
            <person name="Schvarcz C.R."/>
            <person name="McBeain K.A."/>
            <person name="Edwards K.F."/>
            <person name="Steward G.F."/>
        </authorList>
    </citation>
    <scope>NUCLEOTIDE SEQUENCE</scope>
    <source>
        <strain evidence="3">FloV-SA2</strain>
    </source>
</reference>
<dbReference type="GO" id="GO:0016020">
    <property type="term" value="C:membrane"/>
    <property type="evidence" value="ECO:0007669"/>
    <property type="project" value="InterPro"/>
</dbReference>
<name>A0AB39JEM1_9VIRU</name>